<dbReference type="SUPFAM" id="SSF63380">
    <property type="entry name" value="Riboflavin synthase domain-like"/>
    <property type="match status" value="1"/>
</dbReference>
<protein>
    <submittedName>
        <fullName evidence="2">Siderophore-interacting protein</fullName>
    </submittedName>
</protein>
<dbReference type="InterPro" id="IPR039374">
    <property type="entry name" value="SIP_fam"/>
</dbReference>
<reference evidence="2 3" key="1">
    <citation type="submission" date="2021-03" db="EMBL/GenBank/DDBJ databases">
        <authorList>
            <person name="Lee D.-H."/>
        </authorList>
    </citation>
    <scope>NUCLEOTIDE SEQUENCE [LARGE SCALE GENOMIC DNA]</scope>
    <source>
        <strain evidence="2 3">MMS20-R2-23</strain>
    </source>
</reference>
<accession>A0ABS3V6G6</accession>
<dbReference type="PANTHER" id="PTHR30157:SF0">
    <property type="entry name" value="NADPH-DEPENDENT FERRIC-CHELATE REDUCTASE"/>
    <property type="match status" value="1"/>
</dbReference>
<dbReference type="CDD" id="cd06193">
    <property type="entry name" value="siderophore_interacting"/>
    <property type="match status" value="1"/>
</dbReference>
<dbReference type="Gene3D" id="2.40.30.10">
    <property type="entry name" value="Translation factors"/>
    <property type="match status" value="1"/>
</dbReference>
<dbReference type="Proteomes" id="UP000671399">
    <property type="component" value="Unassembled WGS sequence"/>
</dbReference>
<dbReference type="InterPro" id="IPR017927">
    <property type="entry name" value="FAD-bd_FR_type"/>
</dbReference>
<feature type="domain" description="FAD-binding FR-type" evidence="1">
    <location>
        <begin position="1"/>
        <end position="92"/>
    </location>
</feature>
<dbReference type="EMBL" id="JAGFWR010000004">
    <property type="protein sequence ID" value="MBO4161200.1"/>
    <property type="molecule type" value="Genomic_DNA"/>
</dbReference>
<proteinExistence type="predicted"/>
<organism evidence="2 3">
    <name type="scientific">Micromonospora antibiotica</name>
    <dbReference type="NCBI Taxonomy" id="2807623"/>
    <lineage>
        <taxon>Bacteria</taxon>
        <taxon>Bacillati</taxon>
        <taxon>Actinomycetota</taxon>
        <taxon>Actinomycetes</taxon>
        <taxon>Micromonosporales</taxon>
        <taxon>Micromonosporaceae</taxon>
        <taxon>Micromonospora</taxon>
    </lineage>
</organism>
<dbReference type="Pfam" id="PF08021">
    <property type="entry name" value="FAD_binding_9"/>
    <property type="match status" value="1"/>
</dbReference>
<dbReference type="InterPro" id="IPR013113">
    <property type="entry name" value="SIP_FAD-bd"/>
</dbReference>
<evidence type="ECO:0000313" key="3">
    <source>
        <dbReference type="Proteomes" id="UP000671399"/>
    </source>
</evidence>
<comment type="caution">
    <text evidence="2">The sequence shown here is derived from an EMBL/GenBank/DDBJ whole genome shotgun (WGS) entry which is preliminary data.</text>
</comment>
<gene>
    <name evidence="2" type="ORF">JQN83_10285</name>
</gene>
<name>A0ABS3V6G6_9ACTN</name>
<dbReference type="Gene3D" id="3.40.50.80">
    <property type="entry name" value="Nucleotide-binding domain of ferredoxin-NADP reductase (FNR) module"/>
    <property type="match status" value="1"/>
</dbReference>
<keyword evidence="3" id="KW-1185">Reference proteome</keyword>
<dbReference type="InterPro" id="IPR039261">
    <property type="entry name" value="FNR_nucleotide-bd"/>
</dbReference>
<dbReference type="PROSITE" id="PS51384">
    <property type="entry name" value="FAD_FR"/>
    <property type="match status" value="1"/>
</dbReference>
<dbReference type="InterPro" id="IPR017938">
    <property type="entry name" value="Riboflavin_synthase-like_b-brl"/>
</dbReference>
<evidence type="ECO:0000259" key="1">
    <source>
        <dbReference type="PROSITE" id="PS51384"/>
    </source>
</evidence>
<dbReference type="PANTHER" id="PTHR30157">
    <property type="entry name" value="FERRIC REDUCTASE, NADPH-DEPENDENT"/>
    <property type="match status" value="1"/>
</dbReference>
<dbReference type="Pfam" id="PF04954">
    <property type="entry name" value="SIP"/>
    <property type="match status" value="1"/>
</dbReference>
<sequence length="212" mass="23206">MLTPRTVRITLTGESLTTAPPRVAADLEILLPGSDREVKRHYTIRHARPETGEIDLDVLLHEGHGPGAHWAATTRPGETVRFVGPRGKMELRPADWYLLVGDESALPALCVITEALDPGPVSYLLAEIGDEQDRVPVQATHLIWVRRDGSPPGSPHPLAAYLDELDPPAGHGRAYLLGESRAVTALRARLPRLGIAAHDIFIKGYWNAKHDD</sequence>
<dbReference type="RefSeq" id="WP_208566879.1">
    <property type="nucleotide sequence ID" value="NZ_JAGFWR010000004.1"/>
</dbReference>
<evidence type="ECO:0000313" key="2">
    <source>
        <dbReference type="EMBL" id="MBO4161200.1"/>
    </source>
</evidence>
<dbReference type="InterPro" id="IPR007037">
    <property type="entry name" value="SIP_rossman_dom"/>
</dbReference>